<evidence type="ECO:0000256" key="8">
    <source>
        <dbReference type="ARBA" id="ARBA00026133"/>
    </source>
</evidence>
<reference evidence="16 17" key="1">
    <citation type="submission" date="2015-04" db="EMBL/GenBank/DDBJ databases">
        <authorList>
            <person name="Heijne W.H."/>
            <person name="Fedorova N.D."/>
            <person name="Nierman W.C."/>
            <person name="Vollebregt A.W."/>
            <person name="Zhao Z."/>
            <person name="Wu L."/>
            <person name="Kumar M."/>
            <person name="Stam H."/>
            <person name="van den Berg M.A."/>
            <person name="Pel H.J."/>
        </authorList>
    </citation>
    <scope>NUCLEOTIDE SEQUENCE [LARGE SCALE GENOMIC DNA]</scope>
    <source>
        <strain evidence="16 17">CBS 393.64</strain>
    </source>
</reference>
<keyword evidence="5" id="KW-0653">Protein transport</keyword>
<evidence type="ECO:0000256" key="3">
    <source>
        <dbReference type="ARBA" id="ARBA00022692"/>
    </source>
</evidence>
<dbReference type="PANTHER" id="PTHR47219">
    <property type="entry name" value="RAB GTPASE-ACTIVATING PROTEIN 1-LIKE"/>
    <property type="match status" value="1"/>
</dbReference>
<feature type="compositionally biased region" description="Polar residues" evidence="11">
    <location>
        <begin position="627"/>
        <end position="639"/>
    </location>
</feature>
<evidence type="ECO:0000259" key="15">
    <source>
        <dbReference type="PROSITE" id="PS50892"/>
    </source>
</evidence>
<evidence type="ECO:0000256" key="2">
    <source>
        <dbReference type="ARBA" id="ARBA00022448"/>
    </source>
</evidence>
<dbReference type="GO" id="GO:0016192">
    <property type="term" value="P:vesicle-mediated transport"/>
    <property type="evidence" value="ECO:0007669"/>
    <property type="project" value="InterPro"/>
</dbReference>
<feature type="compositionally biased region" description="Low complexity" evidence="11">
    <location>
        <begin position="399"/>
        <end position="411"/>
    </location>
</feature>
<dbReference type="InterPro" id="IPR050302">
    <property type="entry name" value="Rab_GAP_TBC_domain"/>
</dbReference>
<dbReference type="GO" id="GO:0015031">
    <property type="term" value="P:protein transport"/>
    <property type="evidence" value="ECO:0007669"/>
    <property type="project" value="UniProtKB-KW"/>
</dbReference>
<dbReference type="FunFam" id="1.10.8.270:FF:000026">
    <property type="entry name" value="TBC (Tre-2/Bub2/Cdc16) domain family"/>
    <property type="match status" value="1"/>
</dbReference>
<keyword evidence="2" id="KW-0813">Transport</keyword>
<dbReference type="InterPro" id="IPR020904">
    <property type="entry name" value="Sc_DH/Rdtase_CS"/>
</dbReference>
<dbReference type="Pfam" id="PF13774">
    <property type="entry name" value="Longin"/>
    <property type="match status" value="1"/>
</dbReference>
<dbReference type="SUPFAM" id="SSF51735">
    <property type="entry name" value="NAD(P)-binding Rossmann-fold domains"/>
    <property type="match status" value="1"/>
</dbReference>
<dbReference type="InterPro" id="IPR002347">
    <property type="entry name" value="SDR_fam"/>
</dbReference>
<dbReference type="OrthoDB" id="294251at2759"/>
<evidence type="ECO:0000256" key="4">
    <source>
        <dbReference type="ARBA" id="ARBA00022857"/>
    </source>
</evidence>
<evidence type="ECO:0000256" key="12">
    <source>
        <dbReference type="SAM" id="Phobius"/>
    </source>
</evidence>
<feature type="domain" description="Longin" evidence="14">
    <location>
        <begin position="1518"/>
        <end position="1657"/>
    </location>
</feature>
<dbReference type="FunFam" id="1.20.5.110:FF:000004">
    <property type="entry name" value="Vesicle-associated membrane protein 7"/>
    <property type="match status" value="1"/>
</dbReference>
<feature type="compositionally biased region" description="Polar residues" evidence="11">
    <location>
        <begin position="857"/>
        <end position="876"/>
    </location>
</feature>
<proteinExistence type="inferred from homology"/>
<keyword evidence="7 12" id="KW-0472">Membrane</keyword>
<dbReference type="Pfam" id="PF13561">
    <property type="entry name" value="adh_short_C2"/>
    <property type="match status" value="1"/>
</dbReference>
<feature type="compositionally biased region" description="Polar residues" evidence="11">
    <location>
        <begin position="674"/>
        <end position="689"/>
    </location>
</feature>
<accession>A0A0F4YML4</accession>
<feature type="compositionally biased region" description="Low complexity" evidence="11">
    <location>
        <begin position="795"/>
        <end position="814"/>
    </location>
</feature>
<dbReference type="PROSITE" id="PS50859">
    <property type="entry name" value="LONGIN"/>
    <property type="match status" value="1"/>
</dbReference>
<feature type="compositionally biased region" description="Polar residues" evidence="11">
    <location>
        <begin position="647"/>
        <end position="661"/>
    </location>
</feature>
<dbReference type="Pfam" id="PF00566">
    <property type="entry name" value="RabGAP-TBC"/>
    <property type="match status" value="1"/>
</dbReference>
<dbReference type="PANTHER" id="PTHR47219:SF20">
    <property type="entry name" value="TBC1 DOMAIN FAMILY MEMBER 2B"/>
    <property type="match status" value="1"/>
</dbReference>
<evidence type="ECO:0000256" key="10">
    <source>
        <dbReference type="PROSITE-ProRule" id="PRU00290"/>
    </source>
</evidence>
<evidence type="ECO:0000256" key="1">
    <source>
        <dbReference type="ARBA" id="ARBA00008025"/>
    </source>
</evidence>
<dbReference type="SUPFAM" id="SSF64356">
    <property type="entry name" value="SNARE-like"/>
    <property type="match status" value="1"/>
</dbReference>
<dbReference type="PROSITE" id="PS50086">
    <property type="entry name" value="TBC_RABGAP"/>
    <property type="match status" value="1"/>
</dbReference>
<evidence type="ECO:0000313" key="17">
    <source>
        <dbReference type="Proteomes" id="UP000053958"/>
    </source>
</evidence>
<dbReference type="PRINTS" id="PR00081">
    <property type="entry name" value="GDHRDH"/>
</dbReference>
<feature type="compositionally biased region" description="Low complexity" evidence="11">
    <location>
        <begin position="1039"/>
        <end position="1056"/>
    </location>
</feature>
<comment type="caution">
    <text evidence="16">The sequence shown here is derived from an EMBL/GenBank/DDBJ whole genome shotgun (WGS) entry which is preliminary data.</text>
</comment>
<dbReference type="CDD" id="cd05233">
    <property type="entry name" value="SDR_c"/>
    <property type="match status" value="1"/>
</dbReference>
<evidence type="ECO:0000256" key="5">
    <source>
        <dbReference type="ARBA" id="ARBA00022927"/>
    </source>
</evidence>
<dbReference type="InterPro" id="IPR035969">
    <property type="entry name" value="Rab-GAP_TBC_sf"/>
</dbReference>
<dbReference type="GeneID" id="25318849"/>
<dbReference type="Gene3D" id="1.20.5.110">
    <property type="match status" value="1"/>
</dbReference>
<gene>
    <name evidence="16" type="ORF">T310_6548</name>
</gene>
<name>A0A0F4YML4_RASE3</name>
<dbReference type="GO" id="GO:0016020">
    <property type="term" value="C:membrane"/>
    <property type="evidence" value="ECO:0007669"/>
    <property type="project" value="InterPro"/>
</dbReference>
<feature type="compositionally biased region" description="Low complexity" evidence="11">
    <location>
        <begin position="834"/>
        <end position="856"/>
    </location>
</feature>
<dbReference type="PROSITE" id="PS50892">
    <property type="entry name" value="V_SNARE"/>
    <property type="match status" value="1"/>
</dbReference>
<feature type="compositionally biased region" description="Basic residues" evidence="11">
    <location>
        <begin position="412"/>
        <end position="428"/>
    </location>
</feature>
<dbReference type="Proteomes" id="UP000053958">
    <property type="component" value="Unassembled WGS sequence"/>
</dbReference>
<dbReference type="GO" id="GO:0016491">
    <property type="term" value="F:oxidoreductase activity"/>
    <property type="evidence" value="ECO:0007669"/>
    <property type="project" value="UniProtKB-ARBA"/>
</dbReference>
<dbReference type="SUPFAM" id="SSF58038">
    <property type="entry name" value="SNARE fusion complex"/>
    <property type="match status" value="1"/>
</dbReference>
<comment type="subcellular location">
    <subcellularLocation>
        <location evidence="9">Endomembrane system</location>
        <topology evidence="9">Single-pass type IV membrane protein</topology>
    </subcellularLocation>
</comment>
<sequence length="1765" mass="190948">MQEHLRISLESVRLLQTRLGREFELVYLRLLTSGIAVKLTDLLYRRVKDKVVIVTGANSPLGIGRASAHQFARNGAKAVYLCDYDESHLATHKREIESLYPGVDVHVRQFDAADEPSVKAVVDDAISKYGRLDIMFANAGIIGQPKVFTEIDSDQFMHTLKTNTLSVFLAVKYAAPAMQITSPSKPYPNGSIICTASVAGLRSNAGSTDYSASKAAVISIAQTACFQLAGTGVRVNAICPGIVETGMTRPMYEAARARGTERKIGQLNPLRRGAVADEVARVALFLGSDESSYVNGQAWAKKSRLLARPEKPSARGCTSFRLGLADWQDRDRSSSSPPDRLVLPVRPSPSLPFTFLLQPSPAQPLLPLLHDAPQPAVTASAVHTCPPRVMADVITAPPQRRSSSQASSSSRRSQKAKTVRSKAYKRHSTSSNATIADLTSFPSLSPDSSPEGFRGEPALTYALSEALLSDDGANNTREGNCGRQAALDRLTSSQSHGSGRPALFDDSVLSPDIPGALHLADDAHIERLLERTGPVKLVRQFARDLAMRDAEISKLRRRADARERELKKMLREVSVSSQDIERRLYLLENPATDESKEGENGANRTKRSSSIYGLMDQAMLDPVGESSPDSTDLQATIRPQRNDSDARSGTSSVESGQQKRAQGSLRGWQDYLFGSTNASRKTSRASSVMSDIDDVEEDAGRSRIPSGSTTGRRKGLDEQLFQPPEERSESPAGIPRGKDSTSAVNNDDNSSIHSRKSSKSLSSWTVKLFAGNSQASKDAAAAKNGGSRASSTGQAKGKNNSSAAAPSSSAKGGLSAVAALKRINSYTGVSTLPGRSSASSGGANRAPQQAGRRAAATSVSQGSNSERNTGDASTNLGPVEMDAILPMDSRPPTLNYTYNNYQPGELLTDRFGFIYDQRRKKRQREATLLRKNANRTSMAETISSFRSEDPPEDNEGDDDDQPQRLESAVTSPRPGTPVSMEDPENDAPAPKRWQDYLKIATKPTELLAHTPSAGPIVGITTGDEPKPRTSSVAIDKGGTVSVSSSTQPSASTSTVVADNPEFANSAARNQQVADTKTTANEQEPVRMLLEQLTELHDALQRERTKKWNEFLRKVRAERRREGEAAAAMDPERANLSLAMPEASLADGEVVGIAGLGNKGKVGRAKWREFRALVLGGIPVAHRAKIWAECSGASAMRIPGYYDDLVKGVGVPDPDPSVVAQIEMDIHRTLTDNVFFRKGPGVSKLKDVLLAYSRRNPEVGYCQGMNLIAASLLLIMPTAEDAFWILASMIENILPQHYYDHGLLASRADQQVLRQYIAEVLPKLSAHLDNLGIELEALTFQWFLSIFTDCLSAEALYRVWDVVLCLNVTSTVQGGSAGSNPAARDGSSSANPNGADAEEEAASSGGGSTFLFQVALALLKLNEHQLLTTCSTPAAVYTYVNHQMTNHAISIDGLIQATLIDLVLDMFLLDTANGPRDAIPGSIDGDADVTGINLASIGHRHLFLGPWTLLWLFGKNHLSLLRCYSSCVAHGTTILAEHSSPGASSTSASSLASIILPKISHNKAQKLTYTHDRLFVHYIADSPSGTAEDGPQRQEISSHSSLSYLVVATAELGRRIPFAFLLEMKRKFLTQYPPSTTDFAALPAYGCAAFNNELRALLQTYNTAAPSDSLASARREIDSVRDIMTENIERVLERGDRIDLLVDKTDRLGGSAHDFRVRSRGLRRRMWWKNVKVLVLLVIVVIFLIYLFVGMACGLPGWGKCVGSSS</sequence>
<feature type="region of interest" description="Disordered" evidence="11">
    <location>
        <begin position="394"/>
        <end position="431"/>
    </location>
</feature>
<dbReference type="GO" id="GO:0012505">
    <property type="term" value="C:endomembrane system"/>
    <property type="evidence" value="ECO:0007669"/>
    <property type="project" value="UniProtKB-SubCell"/>
</dbReference>
<dbReference type="SUPFAM" id="SSF47923">
    <property type="entry name" value="Ypt/Rab-GAP domain of gyp1p"/>
    <property type="match status" value="2"/>
</dbReference>
<dbReference type="SMART" id="SM01270">
    <property type="entry name" value="Longin"/>
    <property type="match status" value="1"/>
</dbReference>
<dbReference type="EMBL" id="LASV01000345">
    <property type="protein sequence ID" value="KKA19474.1"/>
    <property type="molecule type" value="Genomic_DNA"/>
</dbReference>
<evidence type="ECO:0000256" key="11">
    <source>
        <dbReference type="SAM" id="MobiDB-lite"/>
    </source>
</evidence>
<organism evidence="16 17">
    <name type="scientific">Rasamsonia emersonii (strain ATCC 16479 / CBS 393.64 / IMI 116815)</name>
    <dbReference type="NCBI Taxonomy" id="1408163"/>
    <lineage>
        <taxon>Eukaryota</taxon>
        <taxon>Fungi</taxon>
        <taxon>Dikarya</taxon>
        <taxon>Ascomycota</taxon>
        <taxon>Pezizomycotina</taxon>
        <taxon>Eurotiomycetes</taxon>
        <taxon>Eurotiomycetidae</taxon>
        <taxon>Eurotiales</taxon>
        <taxon>Trichocomaceae</taxon>
        <taxon>Rasamsonia</taxon>
    </lineage>
</organism>
<dbReference type="SMART" id="SM00164">
    <property type="entry name" value="TBC"/>
    <property type="match status" value="1"/>
</dbReference>
<feature type="domain" description="V-SNARE coiled-coil homology" evidence="15">
    <location>
        <begin position="1668"/>
        <end position="1728"/>
    </location>
</feature>
<dbReference type="GO" id="GO:0005737">
    <property type="term" value="C:cytoplasm"/>
    <property type="evidence" value="ECO:0007669"/>
    <property type="project" value="UniProtKB-ARBA"/>
</dbReference>
<dbReference type="InterPro" id="IPR010908">
    <property type="entry name" value="Longin_dom"/>
</dbReference>
<feature type="region of interest" description="Disordered" evidence="11">
    <location>
        <begin position="926"/>
        <end position="990"/>
    </location>
</feature>
<dbReference type="Gene3D" id="3.40.50.720">
    <property type="entry name" value="NAD(P)-binding Rossmann-like Domain"/>
    <property type="match status" value="1"/>
</dbReference>
<dbReference type="InterPro" id="IPR036291">
    <property type="entry name" value="NAD(P)-bd_dom_sf"/>
</dbReference>
<evidence type="ECO:0000256" key="9">
    <source>
        <dbReference type="ARBA" id="ARBA00046280"/>
    </source>
</evidence>
<dbReference type="InterPro" id="IPR001388">
    <property type="entry name" value="Synaptobrevin-like"/>
</dbReference>
<feature type="compositionally biased region" description="Polar residues" evidence="11">
    <location>
        <begin position="934"/>
        <end position="945"/>
    </location>
</feature>
<dbReference type="Gene3D" id="3.30.450.50">
    <property type="entry name" value="Longin domain"/>
    <property type="match status" value="1"/>
</dbReference>
<feature type="region of interest" description="Disordered" evidence="11">
    <location>
        <begin position="828"/>
        <end position="891"/>
    </location>
</feature>
<feature type="region of interest" description="Disordered" evidence="11">
    <location>
        <begin position="774"/>
        <end position="814"/>
    </location>
</feature>
<keyword evidence="6 12" id="KW-1133">Transmembrane helix</keyword>
<dbReference type="PROSITE" id="PS00061">
    <property type="entry name" value="ADH_SHORT"/>
    <property type="match status" value="1"/>
</dbReference>
<dbReference type="STRING" id="1408163.A0A0F4YML4"/>
<evidence type="ECO:0000259" key="14">
    <source>
        <dbReference type="PROSITE" id="PS50859"/>
    </source>
</evidence>
<dbReference type="FunFam" id="3.40.50.720:FF:000084">
    <property type="entry name" value="Short-chain dehydrogenase reductase"/>
    <property type="match status" value="1"/>
</dbReference>
<dbReference type="PROSITE" id="PS00417">
    <property type="entry name" value="SYNAPTOBREVIN"/>
    <property type="match status" value="1"/>
</dbReference>
<evidence type="ECO:0000313" key="16">
    <source>
        <dbReference type="EMBL" id="KKA19474.1"/>
    </source>
</evidence>
<feature type="compositionally biased region" description="Polar residues" evidence="11">
    <location>
        <begin position="740"/>
        <end position="749"/>
    </location>
</feature>
<evidence type="ECO:0000256" key="6">
    <source>
        <dbReference type="ARBA" id="ARBA00022989"/>
    </source>
</evidence>
<feature type="region of interest" description="Disordered" evidence="11">
    <location>
        <begin position="587"/>
        <end position="762"/>
    </location>
</feature>
<dbReference type="RefSeq" id="XP_013326086.1">
    <property type="nucleotide sequence ID" value="XM_013470632.1"/>
</dbReference>
<keyword evidence="10" id="KW-0175">Coiled coil</keyword>
<evidence type="ECO:0000259" key="13">
    <source>
        <dbReference type="PROSITE" id="PS50086"/>
    </source>
</evidence>
<dbReference type="InterPro" id="IPR042855">
    <property type="entry name" value="V_SNARE_CC"/>
</dbReference>
<dbReference type="Pfam" id="PF00957">
    <property type="entry name" value="Synaptobrevin"/>
    <property type="match status" value="1"/>
</dbReference>
<dbReference type="GO" id="GO:0005096">
    <property type="term" value="F:GTPase activator activity"/>
    <property type="evidence" value="ECO:0007669"/>
    <property type="project" value="TreeGrafter"/>
</dbReference>
<feature type="region of interest" description="Disordered" evidence="11">
    <location>
        <begin position="1009"/>
        <end position="1056"/>
    </location>
</feature>
<feature type="transmembrane region" description="Helical" evidence="12">
    <location>
        <begin position="1732"/>
        <end position="1757"/>
    </location>
</feature>
<dbReference type="InterPro" id="IPR000195">
    <property type="entry name" value="Rab-GAP-TBC_dom"/>
</dbReference>
<dbReference type="Gene3D" id="1.10.8.270">
    <property type="entry name" value="putative rabgap domain of human tbc1 domain family member 14 like domains"/>
    <property type="match status" value="1"/>
</dbReference>
<dbReference type="PRINTS" id="PR00080">
    <property type="entry name" value="SDRFAMILY"/>
</dbReference>
<dbReference type="CDD" id="cd14824">
    <property type="entry name" value="Longin"/>
    <property type="match status" value="1"/>
</dbReference>
<feature type="compositionally biased region" description="Acidic residues" evidence="11">
    <location>
        <begin position="950"/>
        <end position="960"/>
    </location>
</feature>
<feature type="region of interest" description="Disordered" evidence="11">
    <location>
        <begin position="1372"/>
        <end position="1403"/>
    </location>
</feature>
<evidence type="ECO:0000256" key="7">
    <source>
        <dbReference type="ARBA" id="ARBA00023136"/>
    </source>
</evidence>
<keyword evidence="4" id="KW-0521">NADP</keyword>
<dbReference type="GO" id="GO:0031267">
    <property type="term" value="F:small GTPase binding"/>
    <property type="evidence" value="ECO:0007669"/>
    <property type="project" value="TreeGrafter"/>
</dbReference>
<feature type="domain" description="Rab-GAP TBC" evidence="13">
    <location>
        <begin position="1176"/>
        <end position="1366"/>
    </location>
</feature>
<comment type="similarity">
    <text evidence="1">Belongs to the synaptobrevin family.</text>
</comment>
<keyword evidence="3 12" id="KW-0812">Transmembrane</keyword>
<dbReference type="FunFam" id="3.30.450.50:FF:000017">
    <property type="entry name" value="Synaptobrevin-like protein Sybl1"/>
    <property type="match status" value="1"/>
</dbReference>
<keyword evidence="17" id="KW-1185">Reference proteome</keyword>
<dbReference type="Gene3D" id="1.10.472.80">
    <property type="entry name" value="Ypt/Rab-GAP domain of gyp1p, domain 3"/>
    <property type="match status" value="1"/>
</dbReference>
<protein>
    <recommendedName>
        <fullName evidence="8">Synaptobrevin homolog YKT6</fullName>
    </recommendedName>
</protein>
<dbReference type="InterPro" id="IPR011012">
    <property type="entry name" value="Longin-like_dom_sf"/>
</dbReference>